<dbReference type="Proteomes" id="UP000625711">
    <property type="component" value="Unassembled WGS sequence"/>
</dbReference>
<sequence>MYKIRNCGMNATQIFGIRPKNEYKVVRATSTQEIDRNKSDRETQSEKEGKTVMPELKVSHTRHSDGVYFYIRTDHVTYDDRPVSGGVCHNIYFGVTLN</sequence>
<dbReference type="AlphaFoldDB" id="A0A834M726"/>
<dbReference type="EMBL" id="JAACXV010014280">
    <property type="protein sequence ID" value="KAF7269010.1"/>
    <property type="molecule type" value="Genomic_DNA"/>
</dbReference>
<evidence type="ECO:0000256" key="1">
    <source>
        <dbReference type="SAM" id="MobiDB-lite"/>
    </source>
</evidence>
<protein>
    <submittedName>
        <fullName evidence="2">Uncharacterized protein</fullName>
    </submittedName>
</protein>
<evidence type="ECO:0000313" key="2">
    <source>
        <dbReference type="EMBL" id="KAF7269010.1"/>
    </source>
</evidence>
<gene>
    <name evidence="2" type="ORF">GWI33_017931</name>
</gene>
<keyword evidence="3" id="KW-1185">Reference proteome</keyword>
<reference evidence="2" key="1">
    <citation type="submission" date="2020-08" db="EMBL/GenBank/DDBJ databases">
        <title>Genome sequencing and assembly of the red palm weevil Rhynchophorus ferrugineus.</title>
        <authorList>
            <person name="Dias G.B."/>
            <person name="Bergman C.M."/>
            <person name="Manee M."/>
        </authorList>
    </citation>
    <scope>NUCLEOTIDE SEQUENCE</scope>
    <source>
        <strain evidence="2">AA-2017</strain>
        <tissue evidence="2">Whole larva</tissue>
    </source>
</reference>
<comment type="caution">
    <text evidence="2">The sequence shown here is derived from an EMBL/GenBank/DDBJ whole genome shotgun (WGS) entry which is preliminary data.</text>
</comment>
<evidence type="ECO:0000313" key="3">
    <source>
        <dbReference type="Proteomes" id="UP000625711"/>
    </source>
</evidence>
<proteinExistence type="predicted"/>
<organism evidence="2 3">
    <name type="scientific">Rhynchophorus ferrugineus</name>
    <name type="common">Red palm weevil</name>
    <name type="synonym">Curculio ferrugineus</name>
    <dbReference type="NCBI Taxonomy" id="354439"/>
    <lineage>
        <taxon>Eukaryota</taxon>
        <taxon>Metazoa</taxon>
        <taxon>Ecdysozoa</taxon>
        <taxon>Arthropoda</taxon>
        <taxon>Hexapoda</taxon>
        <taxon>Insecta</taxon>
        <taxon>Pterygota</taxon>
        <taxon>Neoptera</taxon>
        <taxon>Endopterygota</taxon>
        <taxon>Coleoptera</taxon>
        <taxon>Polyphaga</taxon>
        <taxon>Cucujiformia</taxon>
        <taxon>Curculionidae</taxon>
        <taxon>Dryophthorinae</taxon>
        <taxon>Rhynchophorus</taxon>
    </lineage>
</organism>
<feature type="region of interest" description="Disordered" evidence="1">
    <location>
        <begin position="29"/>
        <end position="51"/>
    </location>
</feature>
<feature type="compositionally biased region" description="Basic and acidic residues" evidence="1">
    <location>
        <begin position="33"/>
        <end position="50"/>
    </location>
</feature>
<name>A0A834M726_RHYFE</name>
<accession>A0A834M726</accession>